<feature type="domain" description="EGF-like" evidence="3">
    <location>
        <begin position="147"/>
        <end position="184"/>
    </location>
</feature>
<reference evidence="4" key="3">
    <citation type="submission" date="2025-09" db="UniProtKB">
        <authorList>
            <consortium name="Ensembl"/>
        </authorList>
    </citation>
    <scope>IDENTIFICATION</scope>
</reference>
<dbReference type="PROSITE" id="PS50026">
    <property type="entry name" value="EGF_3"/>
    <property type="match status" value="1"/>
</dbReference>
<dbReference type="InterPro" id="IPR042350">
    <property type="entry name" value="ATRAID"/>
</dbReference>
<reference evidence="4" key="2">
    <citation type="submission" date="2025-08" db="UniProtKB">
        <authorList>
            <consortium name="Ensembl"/>
        </authorList>
    </citation>
    <scope>IDENTIFICATION</scope>
</reference>
<keyword evidence="5" id="KW-1185">Reference proteome</keyword>
<evidence type="ECO:0000313" key="4">
    <source>
        <dbReference type="Ensembl" id="ENSCUSP00005007165.1"/>
    </source>
</evidence>
<dbReference type="GO" id="GO:0045669">
    <property type="term" value="P:positive regulation of osteoblast differentiation"/>
    <property type="evidence" value="ECO:0007669"/>
    <property type="project" value="TreeGrafter"/>
</dbReference>
<keyword evidence="2" id="KW-0472">Membrane</keyword>
<dbReference type="Proteomes" id="UP000694563">
    <property type="component" value="Chromosome 3"/>
</dbReference>
<keyword evidence="1" id="KW-1015">Disulfide bond</keyword>
<evidence type="ECO:0000256" key="1">
    <source>
        <dbReference type="PROSITE-ProRule" id="PRU00076"/>
    </source>
</evidence>
<dbReference type="AlphaFoldDB" id="A0A8C3U0U3"/>
<organism evidence="4 5">
    <name type="scientific">Catharus ustulatus</name>
    <name type="common">Russet-backed thrush</name>
    <name type="synonym">Hylocichla ustulatus</name>
    <dbReference type="NCBI Taxonomy" id="91951"/>
    <lineage>
        <taxon>Eukaryota</taxon>
        <taxon>Metazoa</taxon>
        <taxon>Chordata</taxon>
        <taxon>Craniata</taxon>
        <taxon>Vertebrata</taxon>
        <taxon>Euteleostomi</taxon>
        <taxon>Archelosauria</taxon>
        <taxon>Archosauria</taxon>
        <taxon>Dinosauria</taxon>
        <taxon>Saurischia</taxon>
        <taxon>Theropoda</taxon>
        <taxon>Coelurosauria</taxon>
        <taxon>Aves</taxon>
        <taxon>Neognathae</taxon>
        <taxon>Neoaves</taxon>
        <taxon>Telluraves</taxon>
        <taxon>Australaves</taxon>
        <taxon>Passeriformes</taxon>
        <taxon>Turdidae</taxon>
        <taxon>Catharus</taxon>
    </lineage>
</organism>
<dbReference type="PROSITE" id="PS01186">
    <property type="entry name" value="EGF_2"/>
    <property type="match status" value="1"/>
</dbReference>
<dbReference type="Ensembl" id="ENSCUST00005007435.1">
    <property type="protein sequence ID" value="ENSCUSP00005007165.1"/>
    <property type="gene ID" value="ENSCUSG00005004470.1"/>
</dbReference>
<feature type="disulfide bond" evidence="1">
    <location>
        <begin position="174"/>
        <end position="183"/>
    </location>
</feature>
<sequence>MDGGCWDGVLGSRWCQGHGGAGECLDGASWGVVQGSGWLLGVTRASGMCGEQACCCVPQPLPLPRLDLSNCSLEVPGYPPCLPGGTEGLCAYRDLSENPLTALPDGSFLGFIHLQNLAVPLPLECPGGSDAWQNVTVDGSSRLCQGQRNPCNTWPCPENSVCAPDGPGLFQCLCESPFHGYKCLREGTFPMLLFGGILGTATVSLSLLLWGTQRRKAKTP</sequence>
<dbReference type="PANTHER" id="PTHR15926:SF1">
    <property type="entry name" value="ALL-TRANS RETINOIC ACID-INDUCED DIFFERENTIATION FACTOR"/>
    <property type="match status" value="1"/>
</dbReference>
<feature type="transmembrane region" description="Helical" evidence="2">
    <location>
        <begin position="189"/>
        <end position="210"/>
    </location>
</feature>
<evidence type="ECO:0000259" key="3">
    <source>
        <dbReference type="PROSITE" id="PS50026"/>
    </source>
</evidence>
<dbReference type="PANTHER" id="PTHR15926">
    <property type="entry name" value="ALL-TRANS RETINOIC ACID-INDUCED DIFFERENTIATION FACTOR"/>
    <property type="match status" value="1"/>
</dbReference>
<dbReference type="InterPro" id="IPR000742">
    <property type="entry name" value="EGF"/>
</dbReference>
<proteinExistence type="predicted"/>
<accession>A0A8C3U0U3</accession>
<keyword evidence="2" id="KW-1133">Transmembrane helix</keyword>
<comment type="caution">
    <text evidence="1">Lacks conserved residue(s) required for the propagation of feature annotation.</text>
</comment>
<name>A0A8C3U0U3_CATUS</name>
<evidence type="ECO:0000313" key="5">
    <source>
        <dbReference type="Proteomes" id="UP000694563"/>
    </source>
</evidence>
<keyword evidence="1" id="KW-0245">EGF-like domain</keyword>
<reference evidence="4" key="1">
    <citation type="submission" date="2020-10" db="EMBL/GenBank/DDBJ databases">
        <title>Catharus ustulatus (Swainson's thrush) genome, bCatUst1, primary haplotype v2.</title>
        <authorList>
            <person name="Delmore K."/>
            <person name="Vafadar M."/>
            <person name="Formenti G."/>
            <person name="Chow W."/>
            <person name="Pelan S."/>
            <person name="Howe K."/>
            <person name="Rhie A."/>
            <person name="Mountcastle J."/>
            <person name="Haase B."/>
            <person name="Fedrigo O."/>
            <person name="Jarvis E.D."/>
        </authorList>
    </citation>
    <scope>NUCLEOTIDE SEQUENCE [LARGE SCALE GENOMIC DNA]</scope>
</reference>
<protein>
    <submittedName>
        <fullName evidence="4">All-trans retinoic acid induced differentiation factor</fullName>
    </submittedName>
</protein>
<evidence type="ECO:0000256" key="2">
    <source>
        <dbReference type="SAM" id="Phobius"/>
    </source>
</evidence>
<keyword evidence="2" id="KW-0812">Transmembrane</keyword>
<dbReference type="PROSITE" id="PS00022">
    <property type="entry name" value="EGF_1"/>
    <property type="match status" value="1"/>
</dbReference>